<evidence type="ECO:0000256" key="9">
    <source>
        <dbReference type="ARBA" id="ARBA00022605"/>
    </source>
</evidence>
<dbReference type="Proteomes" id="UP000011669">
    <property type="component" value="Unassembled WGS sequence"/>
</dbReference>
<comment type="caution">
    <text evidence="21">The sequence shown here is derived from an EMBL/GenBank/DDBJ whole genome shotgun (WGS) entry which is preliminary data.</text>
</comment>
<evidence type="ECO:0000256" key="15">
    <source>
        <dbReference type="ARBA" id="ARBA00022842"/>
    </source>
</evidence>
<evidence type="ECO:0000256" key="18">
    <source>
        <dbReference type="HAMAP-Rule" id="MF_00079"/>
    </source>
</evidence>
<organism evidence="21 22">
    <name type="scientific">Halococcus saccharolyticus DSM 5350</name>
    <dbReference type="NCBI Taxonomy" id="1227455"/>
    <lineage>
        <taxon>Archaea</taxon>
        <taxon>Methanobacteriati</taxon>
        <taxon>Methanobacteriota</taxon>
        <taxon>Stenosarchaea group</taxon>
        <taxon>Halobacteria</taxon>
        <taxon>Halobacteriales</taxon>
        <taxon>Halococcaceae</taxon>
        <taxon>Halococcus</taxon>
    </lineage>
</organism>
<comment type="subcellular location">
    <subcellularLocation>
        <location evidence="3 18">Cytoplasm</location>
    </subcellularLocation>
</comment>
<keyword evidence="13 18" id="KW-0547">Nucleotide-binding</keyword>
<dbReference type="AlphaFoldDB" id="M0MF93"/>
<dbReference type="Pfam" id="PF08029">
    <property type="entry name" value="HisG_C"/>
    <property type="match status" value="1"/>
</dbReference>
<evidence type="ECO:0000259" key="19">
    <source>
        <dbReference type="Pfam" id="PF01634"/>
    </source>
</evidence>
<evidence type="ECO:0000256" key="10">
    <source>
        <dbReference type="ARBA" id="ARBA00022676"/>
    </source>
</evidence>
<dbReference type="GO" id="GO:0000105">
    <property type="term" value="P:L-histidine biosynthetic process"/>
    <property type="evidence" value="ECO:0007669"/>
    <property type="project" value="UniProtKB-UniRule"/>
</dbReference>
<name>M0MF93_9EURY</name>
<dbReference type="InterPro" id="IPR020621">
    <property type="entry name" value="ATP-PRT_HisG_long"/>
</dbReference>
<dbReference type="STRING" id="1227455.C449_10738"/>
<keyword evidence="10 18" id="KW-0328">Glycosyltransferase</keyword>
<evidence type="ECO:0000259" key="20">
    <source>
        <dbReference type="Pfam" id="PF08029"/>
    </source>
</evidence>
<dbReference type="Gene3D" id="3.40.190.10">
    <property type="entry name" value="Periplasmic binding protein-like II"/>
    <property type="match status" value="2"/>
</dbReference>
<dbReference type="SUPFAM" id="SSF54913">
    <property type="entry name" value="GlnB-like"/>
    <property type="match status" value="1"/>
</dbReference>
<dbReference type="PATRIC" id="fig|1227455.4.peg.2200"/>
<dbReference type="NCBIfam" id="TIGR00070">
    <property type="entry name" value="hisG"/>
    <property type="match status" value="1"/>
</dbReference>
<evidence type="ECO:0000256" key="4">
    <source>
        <dbReference type="ARBA" id="ARBA00004667"/>
    </source>
</evidence>
<dbReference type="InterPro" id="IPR013115">
    <property type="entry name" value="HisG_C"/>
</dbReference>
<keyword evidence="22" id="KW-1185">Reference proteome</keyword>
<sequence>MRIAVPNKGRLHDPTIDVLERAGLHVADGADRKLYAETVDPEVTVLFVRAADIPEYVADGAADVGITGLDQVREAGVDLHDLLDLGYGTCRLVLAAPEKSAVESVDDLAGGTVATEFPNVARDFFAERGIDPAIVEVSGATELTPHVDVADAIIDITSTGTTLAVNNLAIVEEVLQSSVRLVARPDVADDPKVEEVATALASVISADDKRYLMMNVPTDRLDDVREVIPGLGGPTVMDIAGDDAVAVHAVVDEDDVFTTINDVKGMGASDVLVTEIERLVE</sequence>
<keyword evidence="12 18" id="KW-0479">Metal-binding</keyword>
<dbReference type="RefSeq" id="WP_006078008.1">
    <property type="nucleotide sequence ID" value="NZ_AOMD01000025.1"/>
</dbReference>
<dbReference type="InterPro" id="IPR013820">
    <property type="entry name" value="ATP_PRibTrfase_cat"/>
</dbReference>
<evidence type="ECO:0000256" key="7">
    <source>
        <dbReference type="ARBA" id="ARBA00020998"/>
    </source>
</evidence>
<accession>M0MF93</accession>
<comment type="function">
    <text evidence="17 18">Catalyzes the condensation of ATP and 5-phosphoribose 1-diphosphate to form N'-(5'-phosphoribosyl)-ATP (PR-ATP). Has a crucial role in the pathway because the rate of histidine biosynthesis seems to be controlled primarily by regulation of HisG enzymatic activity.</text>
</comment>
<evidence type="ECO:0000313" key="22">
    <source>
        <dbReference type="Proteomes" id="UP000011669"/>
    </source>
</evidence>
<protein>
    <recommendedName>
        <fullName evidence="7 18">ATP phosphoribosyltransferase</fullName>
        <shortName evidence="18">ATP-PRT</shortName>
        <shortName evidence="18">ATP-PRTase</shortName>
        <ecNumber evidence="6 18">2.4.2.17</ecNumber>
    </recommendedName>
</protein>
<keyword evidence="8 18" id="KW-0963">Cytoplasm</keyword>
<feature type="domain" description="ATP phosphoribosyltransferase catalytic" evidence="19">
    <location>
        <begin position="49"/>
        <end position="200"/>
    </location>
</feature>
<dbReference type="InterPro" id="IPR015867">
    <property type="entry name" value="N-reg_PII/ATP_PRibTrfase_C"/>
</dbReference>
<dbReference type="SUPFAM" id="SSF53850">
    <property type="entry name" value="Periplasmic binding protein-like II"/>
    <property type="match status" value="1"/>
</dbReference>
<gene>
    <name evidence="18 21" type="primary">hisG</name>
    <name evidence="21" type="ORF">C449_10738</name>
</gene>
<evidence type="ECO:0000256" key="8">
    <source>
        <dbReference type="ARBA" id="ARBA00022490"/>
    </source>
</evidence>
<feature type="domain" description="Histidine biosynthesis HisG C-terminal" evidence="20">
    <location>
        <begin position="206"/>
        <end position="278"/>
    </location>
</feature>
<evidence type="ECO:0000256" key="17">
    <source>
        <dbReference type="ARBA" id="ARBA00024861"/>
    </source>
</evidence>
<keyword evidence="11 18" id="KW-0808">Transferase</keyword>
<reference evidence="21 22" key="1">
    <citation type="journal article" date="2014" name="PLoS Genet.">
        <title>Phylogenetically driven sequencing of extremely halophilic archaea reveals strategies for static and dynamic osmo-response.</title>
        <authorList>
            <person name="Becker E.A."/>
            <person name="Seitzer P.M."/>
            <person name="Tritt A."/>
            <person name="Larsen D."/>
            <person name="Krusor M."/>
            <person name="Yao A.I."/>
            <person name="Wu D."/>
            <person name="Madern D."/>
            <person name="Eisen J.A."/>
            <person name="Darling A.E."/>
            <person name="Facciotti M.T."/>
        </authorList>
    </citation>
    <scope>NUCLEOTIDE SEQUENCE [LARGE SCALE GENOMIC DNA]</scope>
    <source>
        <strain evidence="21 22">DSM 5350</strain>
    </source>
</reference>
<dbReference type="GO" id="GO:0000287">
    <property type="term" value="F:magnesium ion binding"/>
    <property type="evidence" value="ECO:0007669"/>
    <property type="project" value="UniProtKB-UniRule"/>
</dbReference>
<evidence type="ECO:0000256" key="13">
    <source>
        <dbReference type="ARBA" id="ARBA00022741"/>
    </source>
</evidence>
<dbReference type="Gene3D" id="3.30.70.120">
    <property type="match status" value="1"/>
</dbReference>
<dbReference type="Pfam" id="PF01634">
    <property type="entry name" value="HisG"/>
    <property type="match status" value="1"/>
</dbReference>
<dbReference type="InterPro" id="IPR001348">
    <property type="entry name" value="ATP_PRibTrfase_HisG"/>
</dbReference>
<proteinExistence type="inferred from homology"/>
<dbReference type="HAMAP" id="MF_00079">
    <property type="entry name" value="HisG_Long"/>
    <property type="match status" value="1"/>
</dbReference>
<evidence type="ECO:0000256" key="1">
    <source>
        <dbReference type="ARBA" id="ARBA00000915"/>
    </source>
</evidence>
<comment type="cofactor">
    <cofactor evidence="2 18">
        <name>Mg(2+)</name>
        <dbReference type="ChEBI" id="CHEBI:18420"/>
    </cofactor>
</comment>
<dbReference type="InterPro" id="IPR011322">
    <property type="entry name" value="N-reg_PII-like_a/b"/>
</dbReference>
<dbReference type="OrthoDB" id="33116at2157"/>
<comment type="activity regulation">
    <text evidence="18">Feedback inhibited by histidine.</text>
</comment>
<dbReference type="GO" id="GO:0005737">
    <property type="term" value="C:cytoplasm"/>
    <property type="evidence" value="ECO:0007669"/>
    <property type="project" value="UniProtKB-SubCell"/>
</dbReference>
<dbReference type="InParanoid" id="M0MF93"/>
<dbReference type="EC" id="2.4.2.17" evidence="6 18"/>
<comment type="similarity">
    <text evidence="5 18">Belongs to the ATP phosphoribosyltransferase family. Long subfamily.</text>
</comment>
<evidence type="ECO:0000256" key="2">
    <source>
        <dbReference type="ARBA" id="ARBA00001946"/>
    </source>
</evidence>
<evidence type="ECO:0000256" key="12">
    <source>
        <dbReference type="ARBA" id="ARBA00022723"/>
    </source>
</evidence>
<dbReference type="NCBIfam" id="TIGR03455">
    <property type="entry name" value="HisG_C-term"/>
    <property type="match status" value="1"/>
</dbReference>
<evidence type="ECO:0000256" key="16">
    <source>
        <dbReference type="ARBA" id="ARBA00023102"/>
    </source>
</evidence>
<dbReference type="PROSITE" id="PS01316">
    <property type="entry name" value="ATP_P_PHORIBOSYLTR"/>
    <property type="match status" value="1"/>
</dbReference>
<evidence type="ECO:0000256" key="3">
    <source>
        <dbReference type="ARBA" id="ARBA00004496"/>
    </source>
</evidence>
<evidence type="ECO:0000256" key="14">
    <source>
        <dbReference type="ARBA" id="ARBA00022840"/>
    </source>
</evidence>
<dbReference type="FunCoup" id="M0MF93">
    <property type="interactions" value="155"/>
</dbReference>
<comment type="pathway">
    <text evidence="4 18">Amino-acid biosynthesis; L-histidine biosynthesis; L-histidine from 5-phospho-alpha-D-ribose 1-diphosphate: step 1/9.</text>
</comment>
<dbReference type="GO" id="GO:0003879">
    <property type="term" value="F:ATP phosphoribosyltransferase activity"/>
    <property type="evidence" value="ECO:0007669"/>
    <property type="project" value="UniProtKB-UniRule"/>
</dbReference>
<dbReference type="PANTHER" id="PTHR21403">
    <property type="entry name" value="ATP PHOSPHORIBOSYLTRANSFERASE ATP-PRTASE"/>
    <property type="match status" value="1"/>
</dbReference>
<comment type="catalytic activity">
    <reaction evidence="1 18">
        <text>1-(5-phospho-beta-D-ribosyl)-ATP + diphosphate = 5-phospho-alpha-D-ribose 1-diphosphate + ATP</text>
        <dbReference type="Rhea" id="RHEA:18473"/>
        <dbReference type="ChEBI" id="CHEBI:30616"/>
        <dbReference type="ChEBI" id="CHEBI:33019"/>
        <dbReference type="ChEBI" id="CHEBI:58017"/>
        <dbReference type="ChEBI" id="CHEBI:73183"/>
        <dbReference type="EC" id="2.4.2.17"/>
    </reaction>
</comment>
<evidence type="ECO:0000256" key="11">
    <source>
        <dbReference type="ARBA" id="ARBA00022679"/>
    </source>
</evidence>
<dbReference type="PANTHER" id="PTHR21403:SF10">
    <property type="entry name" value="ATP PHOSPHORIBOSYLTRANSFERASE"/>
    <property type="match status" value="1"/>
</dbReference>
<keyword evidence="16 18" id="KW-0368">Histidine biosynthesis</keyword>
<dbReference type="EMBL" id="AOMD01000025">
    <property type="protein sequence ID" value="EMA43998.1"/>
    <property type="molecule type" value="Genomic_DNA"/>
</dbReference>
<keyword evidence="9 18" id="KW-0028">Amino-acid biosynthesis</keyword>
<keyword evidence="15 18" id="KW-0460">Magnesium</keyword>
<evidence type="ECO:0000256" key="6">
    <source>
        <dbReference type="ARBA" id="ARBA00011946"/>
    </source>
</evidence>
<dbReference type="GO" id="GO:0005524">
    <property type="term" value="F:ATP binding"/>
    <property type="evidence" value="ECO:0007669"/>
    <property type="project" value="UniProtKB-KW"/>
</dbReference>
<dbReference type="InterPro" id="IPR018198">
    <property type="entry name" value="ATP_PRibTrfase_CS"/>
</dbReference>
<dbReference type="FunFam" id="3.30.70.120:FF:000002">
    <property type="entry name" value="ATP phosphoribosyltransferase"/>
    <property type="match status" value="1"/>
</dbReference>
<keyword evidence="14 18" id="KW-0067">ATP-binding</keyword>
<evidence type="ECO:0000313" key="21">
    <source>
        <dbReference type="EMBL" id="EMA43998.1"/>
    </source>
</evidence>
<dbReference type="UniPathway" id="UPA00031">
    <property type="reaction ID" value="UER00006"/>
</dbReference>
<evidence type="ECO:0000256" key="5">
    <source>
        <dbReference type="ARBA" id="ARBA00007955"/>
    </source>
</evidence>